<feature type="chain" id="PRO_5016283766" description="Lipoprotein" evidence="1">
    <location>
        <begin position="23"/>
        <end position="71"/>
    </location>
</feature>
<keyword evidence="1" id="KW-0732">Signal</keyword>
<evidence type="ECO:0000256" key="1">
    <source>
        <dbReference type="SAM" id="SignalP"/>
    </source>
</evidence>
<accession>A0A330LUP2</accession>
<feature type="signal peptide" evidence="1">
    <location>
        <begin position="1"/>
        <end position="22"/>
    </location>
</feature>
<evidence type="ECO:0000313" key="2">
    <source>
        <dbReference type="EMBL" id="SQD80737.1"/>
    </source>
</evidence>
<proteinExistence type="predicted"/>
<reference evidence="3" key="1">
    <citation type="submission" date="2018-05" db="EMBL/GenBank/DDBJ databases">
        <authorList>
            <person name="Cea G.-C."/>
            <person name="William W."/>
        </authorList>
    </citation>
    <scope>NUCLEOTIDE SEQUENCE [LARGE SCALE GENOMIC DNA]</scope>
    <source>
        <strain evidence="3">DB21MT 5</strain>
    </source>
</reference>
<dbReference type="PROSITE" id="PS51257">
    <property type="entry name" value="PROKAR_LIPOPROTEIN"/>
    <property type="match status" value="1"/>
</dbReference>
<dbReference type="Proteomes" id="UP000250163">
    <property type="component" value="Chromosome MORIYA"/>
</dbReference>
<name>A0A330LUP2_9GAMM</name>
<evidence type="ECO:0000313" key="3">
    <source>
        <dbReference type="Proteomes" id="UP000250163"/>
    </source>
</evidence>
<keyword evidence="3" id="KW-1185">Reference proteome</keyword>
<dbReference type="EMBL" id="LS483250">
    <property type="protein sequence ID" value="SQD80737.1"/>
    <property type="molecule type" value="Genomic_DNA"/>
</dbReference>
<sequence length="71" mass="8360">MMFRIQKIVFISLLTTLLASCAYHEYNPSKPDEYAEYWCPSEHQNNSILAVLETNQGREDPIPDNCDIYYR</sequence>
<dbReference type="KEGG" id="mya:MORIYA_4285"/>
<protein>
    <recommendedName>
        <fullName evidence="4">Lipoprotein</fullName>
    </recommendedName>
</protein>
<dbReference type="AlphaFoldDB" id="A0A330LUP2"/>
<evidence type="ECO:0008006" key="4">
    <source>
        <dbReference type="Google" id="ProtNLM"/>
    </source>
</evidence>
<organism evidence="2 3">
    <name type="scientific">Moritella yayanosii</name>
    <dbReference type="NCBI Taxonomy" id="69539"/>
    <lineage>
        <taxon>Bacteria</taxon>
        <taxon>Pseudomonadati</taxon>
        <taxon>Pseudomonadota</taxon>
        <taxon>Gammaproteobacteria</taxon>
        <taxon>Alteromonadales</taxon>
        <taxon>Moritellaceae</taxon>
        <taxon>Moritella</taxon>
    </lineage>
</organism>
<gene>
    <name evidence="2" type="ORF">MORIYA_4285</name>
</gene>